<dbReference type="EMBL" id="AGNK02002296">
    <property type="status" value="NOT_ANNOTATED_CDS"/>
    <property type="molecule type" value="Genomic_DNA"/>
</dbReference>
<sequence length="52" mass="6136">MFLQCYSIILITVYVQLLRSKITLYICYYSILYNTGTSRSPFLRESAYGQQL</sequence>
<protein>
    <submittedName>
        <fullName evidence="1">Uncharacterized protein</fullName>
    </submittedName>
</protein>
<proteinExistence type="predicted"/>
<dbReference type="Proteomes" id="UP000004995">
    <property type="component" value="Unassembled WGS sequence"/>
</dbReference>
<reference evidence="1" key="2">
    <citation type="submission" date="2018-08" db="UniProtKB">
        <authorList>
            <consortium name="EnsemblPlants"/>
        </authorList>
    </citation>
    <scope>IDENTIFICATION</scope>
    <source>
        <strain evidence="1">Yugu1</strain>
    </source>
</reference>
<dbReference type="EnsemblPlants" id="KQL09938">
    <property type="protein sequence ID" value="KQL09938"/>
    <property type="gene ID" value="SETIT_007805mg"/>
</dbReference>
<organism evidence="1 2">
    <name type="scientific">Setaria italica</name>
    <name type="common">Foxtail millet</name>
    <name type="synonym">Panicum italicum</name>
    <dbReference type="NCBI Taxonomy" id="4555"/>
    <lineage>
        <taxon>Eukaryota</taxon>
        <taxon>Viridiplantae</taxon>
        <taxon>Streptophyta</taxon>
        <taxon>Embryophyta</taxon>
        <taxon>Tracheophyta</taxon>
        <taxon>Spermatophyta</taxon>
        <taxon>Magnoliopsida</taxon>
        <taxon>Liliopsida</taxon>
        <taxon>Poales</taxon>
        <taxon>Poaceae</taxon>
        <taxon>PACMAD clade</taxon>
        <taxon>Panicoideae</taxon>
        <taxon>Panicodae</taxon>
        <taxon>Paniceae</taxon>
        <taxon>Cenchrinae</taxon>
        <taxon>Setaria</taxon>
    </lineage>
</organism>
<evidence type="ECO:0000313" key="2">
    <source>
        <dbReference type="Proteomes" id="UP000004995"/>
    </source>
</evidence>
<evidence type="ECO:0000313" key="1">
    <source>
        <dbReference type="EnsemblPlants" id="KQL09938"/>
    </source>
</evidence>
<keyword evidence="2" id="KW-1185">Reference proteome</keyword>
<dbReference type="InParanoid" id="K3Y0U4"/>
<accession>K3Y0U4</accession>
<dbReference type="HOGENOM" id="CLU_3090878_0_0_1"/>
<dbReference type="Gramene" id="KQL09938">
    <property type="protein sequence ID" value="KQL09938"/>
    <property type="gene ID" value="SETIT_007805mg"/>
</dbReference>
<dbReference type="AlphaFoldDB" id="K3Y0U4"/>
<reference evidence="2" key="1">
    <citation type="journal article" date="2012" name="Nat. Biotechnol.">
        <title>Reference genome sequence of the model plant Setaria.</title>
        <authorList>
            <person name="Bennetzen J.L."/>
            <person name="Schmutz J."/>
            <person name="Wang H."/>
            <person name="Percifield R."/>
            <person name="Hawkins J."/>
            <person name="Pontaroli A.C."/>
            <person name="Estep M."/>
            <person name="Feng L."/>
            <person name="Vaughn J.N."/>
            <person name="Grimwood J."/>
            <person name="Jenkins J."/>
            <person name="Barry K."/>
            <person name="Lindquist E."/>
            <person name="Hellsten U."/>
            <person name="Deshpande S."/>
            <person name="Wang X."/>
            <person name="Wu X."/>
            <person name="Mitros T."/>
            <person name="Triplett J."/>
            <person name="Yang X."/>
            <person name="Ye C.Y."/>
            <person name="Mauro-Herrera M."/>
            <person name="Wang L."/>
            <person name="Li P."/>
            <person name="Sharma M."/>
            <person name="Sharma R."/>
            <person name="Ronald P.C."/>
            <person name="Panaud O."/>
            <person name="Kellogg E.A."/>
            <person name="Brutnell T.P."/>
            <person name="Doust A.N."/>
            <person name="Tuskan G.A."/>
            <person name="Rokhsar D."/>
            <person name="Devos K.M."/>
        </authorList>
    </citation>
    <scope>NUCLEOTIDE SEQUENCE [LARGE SCALE GENOMIC DNA]</scope>
    <source>
        <strain evidence="2">cv. Yugu1</strain>
    </source>
</reference>
<name>K3Y0U4_SETIT</name>